<dbReference type="NCBIfam" id="TIGR02532">
    <property type="entry name" value="IV_pilin_GFxxxE"/>
    <property type="match status" value="1"/>
</dbReference>
<reference evidence="10 11" key="1">
    <citation type="submission" date="2015-07" db="EMBL/GenBank/DDBJ databases">
        <authorList>
            <person name="Noorani M."/>
        </authorList>
    </citation>
    <scope>NUCLEOTIDE SEQUENCE [LARGE SCALE GENOMIC DNA]</scope>
    <source>
        <strain evidence="10 11">KCTC 42284</strain>
    </source>
</reference>
<evidence type="ECO:0000256" key="1">
    <source>
        <dbReference type="ARBA" id="ARBA00004377"/>
    </source>
</evidence>
<proteinExistence type="inferred from homology"/>
<dbReference type="Pfam" id="PF02501">
    <property type="entry name" value="T2SSI"/>
    <property type="match status" value="1"/>
</dbReference>
<accession>A0A0K0XTJ2</accession>
<dbReference type="KEGG" id="wma:WM2015_559"/>
<comment type="similarity">
    <text evidence="2 9">Belongs to the GSP I family.</text>
</comment>
<dbReference type="Pfam" id="PF07963">
    <property type="entry name" value="N_methyl"/>
    <property type="match status" value="1"/>
</dbReference>
<name>A0A0K0XTJ2_9GAMM</name>
<dbReference type="EMBL" id="CP012154">
    <property type="protein sequence ID" value="AKS40941.1"/>
    <property type="molecule type" value="Genomic_DNA"/>
</dbReference>
<comment type="PTM">
    <text evidence="9">Cleaved by prepilin peptidase.</text>
</comment>
<dbReference type="PANTHER" id="PTHR38779:SF2">
    <property type="entry name" value="TYPE II SECRETION SYSTEM PROTEIN I-RELATED"/>
    <property type="match status" value="1"/>
</dbReference>
<evidence type="ECO:0000256" key="8">
    <source>
        <dbReference type="ARBA" id="ARBA00023136"/>
    </source>
</evidence>
<dbReference type="GO" id="GO:0015628">
    <property type="term" value="P:protein secretion by the type II secretion system"/>
    <property type="evidence" value="ECO:0007669"/>
    <property type="project" value="UniProtKB-UniRule"/>
</dbReference>
<keyword evidence="5 9" id="KW-0997">Cell inner membrane</keyword>
<dbReference type="RefSeq" id="WP_049724615.1">
    <property type="nucleotide sequence ID" value="NZ_CP012154.1"/>
</dbReference>
<keyword evidence="6" id="KW-0812">Transmembrane</keyword>
<evidence type="ECO:0000256" key="5">
    <source>
        <dbReference type="ARBA" id="ARBA00022519"/>
    </source>
</evidence>
<comment type="function">
    <text evidence="9">Component of the type II secretion system required for the energy-dependent secretion of extracellular factors such as proteases and toxins from the periplasm.</text>
</comment>
<evidence type="ECO:0000256" key="2">
    <source>
        <dbReference type="ARBA" id="ARBA00008358"/>
    </source>
</evidence>
<keyword evidence="8" id="KW-0472">Membrane</keyword>
<keyword evidence="7" id="KW-1133">Transmembrane helix</keyword>
<evidence type="ECO:0000256" key="6">
    <source>
        <dbReference type="ARBA" id="ARBA00022692"/>
    </source>
</evidence>
<dbReference type="NCBIfam" id="TIGR01707">
    <property type="entry name" value="gspI"/>
    <property type="match status" value="1"/>
</dbReference>
<evidence type="ECO:0000256" key="3">
    <source>
        <dbReference type="ARBA" id="ARBA00022475"/>
    </source>
</evidence>
<dbReference type="AlphaFoldDB" id="A0A0K0XTJ2"/>
<dbReference type="InterPro" id="IPR003413">
    <property type="entry name" value="T2SS_GspI_C"/>
</dbReference>
<keyword evidence="4 9" id="KW-0488">Methylation</keyword>
<keyword evidence="11" id="KW-1185">Reference proteome</keyword>
<evidence type="ECO:0000256" key="7">
    <source>
        <dbReference type="ARBA" id="ARBA00022989"/>
    </source>
</evidence>
<dbReference type="GO" id="GO:0015627">
    <property type="term" value="C:type II protein secretion system complex"/>
    <property type="evidence" value="ECO:0007669"/>
    <property type="project" value="UniProtKB-UniRule"/>
</dbReference>
<keyword evidence="3" id="KW-1003">Cell membrane</keyword>
<comment type="subcellular location">
    <subcellularLocation>
        <location evidence="1 9">Cell inner membrane</location>
        <topology evidence="1 9">Single-pass membrane protein</topology>
    </subcellularLocation>
</comment>
<evidence type="ECO:0000256" key="4">
    <source>
        <dbReference type="ARBA" id="ARBA00022481"/>
    </source>
</evidence>
<dbReference type="STRING" id="1579979.WM2015_559"/>
<dbReference type="SUPFAM" id="SSF54523">
    <property type="entry name" value="Pili subunits"/>
    <property type="match status" value="1"/>
</dbReference>
<dbReference type="InterPro" id="IPR045584">
    <property type="entry name" value="Pilin-like"/>
</dbReference>
<dbReference type="InterPro" id="IPR012902">
    <property type="entry name" value="N_methyl_site"/>
</dbReference>
<evidence type="ECO:0000313" key="11">
    <source>
        <dbReference type="Proteomes" id="UP000066624"/>
    </source>
</evidence>
<dbReference type="PROSITE" id="PS00409">
    <property type="entry name" value="PROKAR_NTER_METHYL"/>
    <property type="match status" value="1"/>
</dbReference>
<dbReference type="Gene3D" id="3.30.1300.30">
    <property type="entry name" value="GSPII I/J protein-like"/>
    <property type="match status" value="1"/>
</dbReference>
<dbReference type="InterPro" id="IPR010052">
    <property type="entry name" value="T2SS_protein-GspI"/>
</dbReference>
<sequence length="121" mass="12998">MRGRRARGFTLLEVLVALLVVAIAVAALARVGAQSLSTQGDAEARTMALWVASNVIAELRLDPPAPGERRQGRSPMGQQDWHWEALIQPAPGNQMLRVDVAVFNEPGDPGPVLSHTGFLPL</sequence>
<evidence type="ECO:0000256" key="9">
    <source>
        <dbReference type="RuleBase" id="RU368030"/>
    </source>
</evidence>
<dbReference type="OrthoDB" id="6121517at2"/>
<comment type="subunit">
    <text evidence="9">Type II secretion is composed of four main components: the outer membrane complex, the inner membrane complex, the cytoplasmic secretion ATPase and the periplasm-spanning pseudopilus.</text>
</comment>
<gene>
    <name evidence="10" type="ORF">WM2015_559</name>
</gene>
<dbReference type="PANTHER" id="PTHR38779">
    <property type="entry name" value="TYPE II SECRETION SYSTEM PROTEIN I-RELATED"/>
    <property type="match status" value="1"/>
</dbReference>
<protein>
    <recommendedName>
        <fullName evidence="9">Type II secretion system protein I</fullName>
        <shortName evidence="9">T2SS minor pseudopilin I</shortName>
    </recommendedName>
</protein>
<organism evidence="10 11">
    <name type="scientific">Wenzhouxiangella marina</name>
    <dbReference type="NCBI Taxonomy" id="1579979"/>
    <lineage>
        <taxon>Bacteria</taxon>
        <taxon>Pseudomonadati</taxon>
        <taxon>Pseudomonadota</taxon>
        <taxon>Gammaproteobacteria</taxon>
        <taxon>Chromatiales</taxon>
        <taxon>Wenzhouxiangellaceae</taxon>
        <taxon>Wenzhouxiangella</taxon>
    </lineage>
</organism>
<evidence type="ECO:0000313" key="10">
    <source>
        <dbReference type="EMBL" id="AKS40941.1"/>
    </source>
</evidence>
<dbReference type="GO" id="GO:0005886">
    <property type="term" value="C:plasma membrane"/>
    <property type="evidence" value="ECO:0007669"/>
    <property type="project" value="UniProtKB-SubCell"/>
</dbReference>
<dbReference type="Proteomes" id="UP000066624">
    <property type="component" value="Chromosome"/>
</dbReference>